<dbReference type="PANTHER" id="PTHR48111:SF21">
    <property type="entry name" value="DNA-BINDING DUAL MASTER TRANSCRIPTIONAL REGULATOR RPAA"/>
    <property type="match status" value="1"/>
</dbReference>
<proteinExistence type="predicted"/>
<dbReference type="EMBL" id="JAZGJQ010000006">
    <property type="protein sequence ID" value="MEE6147654.1"/>
    <property type="molecule type" value="Genomic_DNA"/>
</dbReference>
<dbReference type="Proteomes" id="UP001332931">
    <property type="component" value="Unassembled WGS sequence"/>
</dbReference>
<dbReference type="Pfam" id="PF21695">
    <property type="entry name" value="GlnR_1st"/>
    <property type="match status" value="1"/>
</dbReference>
<organism evidence="8 9">
    <name type="scientific">Olsenella absiana</name>
    <dbReference type="NCBI Taxonomy" id="3115222"/>
    <lineage>
        <taxon>Bacteria</taxon>
        <taxon>Bacillati</taxon>
        <taxon>Actinomycetota</taxon>
        <taxon>Coriobacteriia</taxon>
        <taxon>Coriobacteriales</taxon>
        <taxon>Atopobiaceae</taxon>
        <taxon>Olsenella</taxon>
    </lineage>
</organism>
<dbReference type="SMART" id="SM00862">
    <property type="entry name" value="Trans_reg_C"/>
    <property type="match status" value="1"/>
</dbReference>
<keyword evidence="4 6" id="KW-0238">DNA-binding</keyword>
<dbReference type="PANTHER" id="PTHR48111">
    <property type="entry name" value="REGULATOR OF RPOS"/>
    <property type="match status" value="1"/>
</dbReference>
<keyword evidence="5" id="KW-0804">Transcription</keyword>
<dbReference type="Gene3D" id="3.40.50.2300">
    <property type="match status" value="1"/>
</dbReference>
<evidence type="ECO:0000256" key="3">
    <source>
        <dbReference type="ARBA" id="ARBA00023015"/>
    </source>
</evidence>
<dbReference type="CDD" id="cd00383">
    <property type="entry name" value="trans_reg_C"/>
    <property type="match status" value="1"/>
</dbReference>
<evidence type="ECO:0000256" key="4">
    <source>
        <dbReference type="ARBA" id="ARBA00023125"/>
    </source>
</evidence>
<feature type="DNA-binding region" description="OmpR/PhoB-type" evidence="6">
    <location>
        <begin position="127"/>
        <end position="224"/>
    </location>
</feature>
<dbReference type="RefSeq" id="WP_330958422.1">
    <property type="nucleotide sequence ID" value="NZ_JAZGJQ010000006.1"/>
</dbReference>
<evidence type="ECO:0000256" key="1">
    <source>
        <dbReference type="ARBA" id="ARBA00022553"/>
    </source>
</evidence>
<dbReference type="InterPro" id="IPR039420">
    <property type="entry name" value="WalR-like"/>
</dbReference>
<reference evidence="8 9" key="1">
    <citation type="submission" date="2024-01" db="EMBL/GenBank/DDBJ databases">
        <title>Description of Olsenella sp. nov., isolated from pig feces.</title>
        <authorList>
            <person name="Chang Y.-H."/>
        </authorList>
    </citation>
    <scope>NUCLEOTIDE SEQUENCE [LARGE SCALE GENOMIC DNA]</scope>
    <source>
        <strain evidence="8 9">YH-ols2223</strain>
    </source>
</reference>
<comment type="caution">
    <text evidence="8">The sequence shown here is derived from an EMBL/GenBank/DDBJ whole genome shotgun (WGS) entry which is preliminary data.</text>
</comment>
<evidence type="ECO:0000256" key="6">
    <source>
        <dbReference type="PROSITE-ProRule" id="PRU01091"/>
    </source>
</evidence>
<evidence type="ECO:0000256" key="2">
    <source>
        <dbReference type="ARBA" id="ARBA00023012"/>
    </source>
</evidence>
<evidence type="ECO:0000256" key="5">
    <source>
        <dbReference type="ARBA" id="ARBA00023163"/>
    </source>
</evidence>
<dbReference type="InterPro" id="IPR001867">
    <property type="entry name" value="OmpR/PhoB-type_DNA-bd"/>
</dbReference>
<dbReference type="Pfam" id="PF00486">
    <property type="entry name" value="Trans_reg_C"/>
    <property type="match status" value="1"/>
</dbReference>
<dbReference type="InterPro" id="IPR016032">
    <property type="entry name" value="Sig_transdc_resp-reg_C-effctor"/>
</dbReference>
<dbReference type="SUPFAM" id="SSF46894">
    <property type="entry name" value="C-terminal effector domain of the bipartite response regulators"/>
    <property type="match status" value="1"/>
</dbReference>
<gene>
    <name evidence="8" type="ORF">VXJ25_06635</name>
</gene>
<protein>
    <submittedName>
        <fullName evidence="8">Response regulator transcription factor</fullName>
    </submittedName>
</protein>
<dbReference type="InterPro" id="IPR049170">
    <property type="entry name" value="GlnR_N"/>
</dbReference>
<keyword evidence="3" id="KW-0805">Transcription regulation</keyword>
<evidence type="ECO:0000259" key="7">
    <source>
        <dbReference type="PROSITE" id="PS51755"/>
    </source>
</evidence>
<keyword evidence="2" id="KW-0902">Two-component regulatory system</keyword>
<evidence type="ECO:0000313" key="9">
    <source>
        <dbReference type="Proteomes" id="UP001332931"/>
    </source>
</evidence>
<accession>A0ABU7RAM8</accession>
<keyword evidence="9" id="KW-1185">Reference proteome</keyword>
<feature type="domain" description="OmpR/PhoB-type" evidence="7">
    <location>
        <begin position="127"/>
        <end position="224"/>
    </location>
</feature>
<name>A0ABU7RAM8_9ACTN</name>
<sequence length="224" mass="25007">MHHKNILLMSRTSRHHERMRELSHALDVSIALATPDTFSQAIVSGHDFDLVILDSAGMDEETLNAVDSYVANNSYIPVLVIQDEDKLQSLRMPVQGHNDFILATAGEAEFEARCSLLLWPGEESAPADIVTVDNMTINLATYQVYIDGAPVDLTLMEYSLLSFLATHPSRAYSRETLLHRVWGFEYCGGTRTVDVHIRRVRSKVGPQVAAHIVTVRGVGYLFKL</sequence>
<dbReference type="InterPro" id="IPR036388">
    <property type="entry name" value="WH-like_DNA-bd_sf"/>
</dbReference>
<dbReference type="Gene3D" id="1.10.10.10">
    <property type="entry name" value="Winged helix-like DNA-binding domain superfamily/Winged helix DNA-binding domain"/>
    <property type="match status" value="1"/>
</dbReference>
<keyword evidence="1" id="KW-0597">Phosphoprotein</keyword>
<evidence type="ECO:0000313" key="8">
    <source>
        <dbReference type="EMBL" id="MEE6147654.1"/>
    </source>
</evidence>
<dbReference type="PROSITE" id="PS51755">
    <property type="entry name" value="OMPR_PHOB"/>
    <property type="match status" value="1"/>
</dbReference>